<dbReference type="CDD" id="cd05233">
    <property type="entry name" value="SDR_c"/>
    <property type="match status" value="1"/>
</dbReference>
<dbReference type="PANTHER" id="PTHR43618:SF4">
    <property type="entry name" value="SHORT CHAIN DEHYDROGENASE_REDUCTASE FAMILY (AFU_ORTHOLOGUE AFUA_7G04540)"/>
    <property type="match status" value="1"/>
</dbReference>
<dbReference type="InterPro" id="IPR036291">
    <property type="entry name" value="NAD(P)-bd_dom_sf"/>
</dbReference>
<keyword evidence="6" id="KW-1185">Reference proteome</keyword>
<dbReference type="Pfam" id="PF00106">
    <property type="entry name" value="adh_short"/>
    <property type="match status" value="1"/>
</dbReference>
<proteinExistence type="inferred from homology"/>
<dbReference type="InterPro" id="IPR020904">
    <property type="entry name" value="Sc_DH/Rdtase_CS"/>
</dbReference>
<dbReference type="Gene3D" id="3.40.50.720">
    <property type="entry name" value="NAD(P)-binding Rossmann-like Domain"/>
    <property type="match status" value="1"/>
</dbReference>
<sequence length="287" mass="30095">MSLFAGDLFNLEGAVALVTGGGTGIGLMAAKALAANGAKVYITGRRAGVLEEAIKAHGAHLKGSLVAVQADVSSKADLKRVLGEIKEGVLHILVNNAGIEGPVTKLDDNVQSGYDLSRRHIENEDFPDWGRVFQINTHSIFFATMTLLPLLEAGNKKPPPKTANWTASVINITSISGQVRLSQSHYAYNASKAAANHLSSMLAHELNFDRKIGVRVNALAPGLFATEMTSKKPSNAGVSSPDDLVGFANPAGRTGTEAEMANAVLLFSTNTFVNGQTLAVDGGFVTA</sequence>
<dbReference type="PRINTS" id="PR00080">
    <property type="entry name" value="SDRFAMILY"/>
</dbReference>
<accession>A0A316YMF6</accession>
<dbReference type="PRINTS" id="PR00081">
    <property type="entry name" value="GDHRDH"/>
</dbReference>
<dbReference type="AlphaFoldDB" id="A0A316YMF6"/>
<dbReference type="STRING" id="215250.A0A316YMF6"/>
<dbReference type="PROSITE" id="PS00061">
    <property type="entry name" value="ADH_SHORT"/>
    <property type="match status" value="1"/>
</dbReference>
<gene>
    <name evidence="5" type="ORF">FA10DRAFT_272421</name>
</gene>
<evidence type="ECO:0000256" key="3">
    <source>
        <dbReference type="ARBA" id="ARBA00023002"/>
    </source>
</evidence>
<reference evidence="5 6" key="1">
    <citation type="journal article" date="2018" name="Mol. Biol. Evol.">
        <title>Broad Genomic Sampling Reveals a Smut Pathogenic Ancestry of the Fungal Clade Ustilaginomycotina.</title>
        <authorList>
            <person name="Kijpornyongpan T."/>
            <person name="Mondo S.J."/>
            <person name="Barry K."/>
            <person name="Sandor L."/>
            <person name="Lee J."/>
            <person name="Lipzen A."/>
            <person name="Pangilinan J."/>
            <person name="LaButti K."/>
            <person name="Hainaut M."/>
            <person name="Henrissat B."/>
            <person name="Grigoriev I.V."/>
            <person name="Spatafora J.W."/>
            <person name="Aime M.C."/>
        </authorList>
    </citation>
    <scope>NUCLEOTIDE SEQUENCE [LARGE SCALE GENOMIC DNA]</scope>
    <source>
        <strain evidence="5 6">MCA 4198</strain>
    </source>
</reference>
<comment type="similarity">
    <text evidence="1 4">Belongs to the short-chain dehydrogenases/reductases (SDR) family.</text>
</comment>
<keyword evidence="2" id="KW-0521">NADP</keyword>
<evidence type="ECO:0000256" key="1">
    <source>
        <dbReference type="ARBA" id="ARBA00006484"/>
    </source>
</evidence>
<evidence type="ECO:0000256" key="2">
    <source>
        <dbReference type="ARBA" id="ARBA00022857"/>
    </source>
</evidence>
<evidence type="ECO:0000256" key="4">
    <source>
        <dbReference type="RuleBase" id="RU000363"/>
    </source>
</evidence>
<keyword evidence="3" id="KW-0560">Oxidoreductase</keyword>
<dbReference type="PANTHER" id="PTHR43618">
    <property type="entry name" value="7-ALPHA-HYDROXYSTEROID DEHYDROGENASE"/>
    <property type="match status" value="1"/>
</dbReference>
<dbReference type="Proteomes" id="UP000245768">
    <property type="component" value="Unassembled WGS sequence"/>
</dbReference>
<dbReference type="EMBL" id="KZ819637">
    <property type="protein sequence ID" value="PWN89253.1"/>
    <property type="molecule type" value="Genomic_DNA"/>
</dbReference>
<dbReference type="GO" id="GO:0016491">
    <property type="term" value="F:oxidoreductase activity"/>
    <property type="evidence" value="ECO:0007669"/>
    <property type="project" value="UniProtKB-KW"/>
</dbReference>
<dbReference type="GeneID" id="37045045"/>
<dbReference type="InterPro" id="IPR052178">
    <property type="entry name" value="Sec_Metab_Biosynth_SDR"/>
</dbReference>
<organism evidence="5 6">
    <name type="scientific">Acaromyces ingoldii</name>
    <dbReference type="NCBI Taxonomy" id="215250"/>
    <lineage>
        <taxon>Eukaryota</taxon>
        <taxon>Fungi</taxon>
        <taxon>Dikarya</taxon>
        <taxon>Basidiomycota</taxon>
        <taxon>Ustilaginomycotina</taxon>
        <taxon>Exobasidiomycetes</taxon>
        <taxon>Exobasidiales</taxon>
        <taxon>Cryptobasidiaceae</taxon>
        <taxon>Acaromyces</taxon>
    </lineage>
</organism>
<dbReference type="InParanoid" id="A0A316YMF6"/>
<name>A0A316YMF6_9BASI</name>
<dbReference type="RefSeq" id="XP_025376451.1">
    <property type="nucleotide sequence ID" value="XM_025523129.1"/>
</dbReference>
<dbReference type="OrthoDB" id="3819888at2759"/>
<dbReference type="SUPFAM" id="SSF51735">
    <property type="entry name" value="NAD(P)-binding Rossmann-fold domains"/>
    <property type="match status" value="1"/>
</dbReference>
<dbReference type="InterPro" id="IPR002347">
    <property type="entry name" value="SDR_fam"/>
</dbReference>
<evidence type="ECO:0000313" key="6">
    <source>
        <dbReference type="Proteomes" id="UP000245768"/>
    </source>
</evidence>
<protein>
    <submittedName>
        <fullName evidence="5">NAD(P)-binding protein</fullName>
    </submittedName>
</protein>
<evidence type="ECO:0000313" key="5">
    <source>
        <dbReference type="EMBL" id="PWN89253.1"/>
    </source>
</evidence>